<accession>A0A955LHR6</accession>
<evidence type="ECO:0000256" key="2">
    <source>
        <dbReference type="ARBA" id="ARBA00022448"/>
    </source>
</evidence>
<dbReference type="InterPro" id="IPR019795">
    <property type="entry name" value="Globin_bac-like_CS"/>
</dbReference>
<dbReference type="Proteomes" id="UP000701698">
    <property type="component" value="Unassembled WGS sequence"/>
</dbReference>
<evidence type="ECO:0000313" key="8">
    <source>
        <dbReference type="Proteomes" id="UP000701698"/>
    </source>
</evidence>
<dbReference type="InterPro" id="IPR012292">
    <property type="entry name" value="Globin/Proto"/>
</dbReference>
<keyword evidence="2" id="KW-0813">Transport</keyword>
<name>A0A955LHR6_UNCKA</name>
<dbReference type="CDD" id="cd14773">
    <property type="entry name" value="TrHb2_PhHbO-like_O"/>
    <property type="match status" value="1"/>
</dbReference>
<gene>
    <name evidence="7" type="ORF">KC571_04435</name>
</gene>
<proteinExistence type="inferred from homology"/>
<evidence type="ECO:0000313" key="7">
    <source>
        <dbReference type="EMBL" id="MCA9390623.1"/>
    </source>
</evidence>
<keyword evidence="4" id="KW-0479">Metal-binding</keyword>
<dbReference type="AlphaFoldDB" id="A0A955LHR6"/>
<dbReference type="GO" id="GO:0005344">
    <property type="term" value="F:oxygen carrier activity"/>
    <property type="evidence" value="ECO:0007669"/>
    <property type="project" value="InterPro"/>
</dbReference>
<dbReference type="SUPFAM" id="SSF46458">
    <property type="entry name" value="Globin-like"/>
    <property type="match status" value="1"/>
</dbReference>
<dbReference type="InterPro" id="IPR001486">
    <property type="entry name" value="Hemoglobin_trunc"/>
</dbReference>
<sequence length="128" mass="14977">MAPQSLIEQIGGESVIRILVDKFYDYMDQLPEVEVIRKLHQEDLTEAREKLFEFLVGWSGGPPLYISKYGHPRLRMRHMPFPIGEKERDQWMLCMRKALEDSEIDPSVKARLDGQFLHIADFMKNIDG</sequence>
<dbReference type="EMBL" id="JAGQKX010000154">
    <property type="protein sequence ID" value="MCA9390623.1"/>
    <property type="molecule type" value="Genomic_DNA"/>
</dbReference>
<dbReference type="InterPro" id="IPR009050">
    <property type="entry name" value="Globin-like_sf"/>
</dbReference>
<comment type="caution">
    <text evidence="7">The sequence shown here is derived from an EMBL/GenBank/DDBJ whole genome shotgun (WGS) entry which is preliminary data.</text>
</comment>
<reference evidence="7" key="1">
    <citation type="submission" date="2020-04" db="EMBL/GenBank/DDBJ databases">
        <authorList>
            <person name="Zhang T."/>
        </authorList>
    </citation>
    <scope>NUCLEOTIDE SEQUENCE</scope>
    <source>
        <strain evidence="7">HKST-UBA01</strain>
    </source>
</reference>
<comment type="similarity">
    <text evidence="6">Belongs to the truncated hemoglobin family. Group II subfamily.</text>
</comment>
<evidence type="ECO:0000256" key="3">
    <source>
        <dbReference type="ARBA" id="ARBA00022617"/>
    </source>
</evidence>
<keyword evidence="3" id="KW-0349">Heme</keyword>
<dbReference type="GO" id="GO:0020037">
    <property type="term" value="F:heme binding"/>
    <property type="evidence" value="ECO:0007669"/>
    <property type="project" value="InterPro"/>
</dbReference>
<evidence type="ECO:0000256" key="6">
    <source>
        <dbReference type="ARBA" id="ARBA00034496"/>
    </source>
</evidence>
<dbReference type="Gene3D" id="1.10.490.10">
    <property type="entry name" value="Globins"/>
    <property type="match status" value="1"/>
</dbReference>
<dbReference type="InterPro" id="IPR044203">
    <property type="entry name" value="GlbO/GLB3-like"/>
</dbReference>
<dbReference type="PROSITE" id="PS01213">
    <property type="entry name" value="GLOBIN_FAM_2"/>
    <property type="match status" value="1"/>
</dbReference>
<dbReference type="GO" id="GO:0019825">
    <property type="term" value="F:oxygen binding"/>
    <property type="evidence" value="ECO:0007669"/>
    <property type="project" value="InterPro"/>
</dbReference>
<reference evidence="7" key="2">
    <citation type="journal article" date="2021" name="Microbiome">
        <title>Successional dynamics and alternative stable states in a saline activated sludge microbial community over 9 years.</title>
        <authorList>
            <person name="Wang Y."/>
            <person name="Ye J."/>
            <person name="Ju F."/>
            <person name="Liu L."/>
            <person name="Boyd J.A."/>
            <person name="Deng Y."/>
            <person name="Parks D.H."/>
            <person name="Jiang X."/>
            <person name="Yin X."/>
            <person name="Woodcroft B.J."/>
            <person name="Tyson G.W."/>
            <person name="Hugenholtz P."/>
            <person name="Polz M.F."/>
            <person name="Zhang T."/>
        </authorList>
    </citation>
    <scope>NUCLEOTIDE SEQUENCE</scope>
    <source>
        <strain evidence="7">HKST-UBA01</strain>
    </source>
</reference>
<dbReference type="PANTHER" id="PTHR47366:SF1">
    <property type="entry name" value="TWO-ON-TWO HEMOGLOBIN-3"/>
    <property type="match status" value="1"/>
</dbReference>
<protein>
    <submittedName>
        <fullName evidence="7">Group II truncated hemoglobin</fullName>
    </submittedName>
</protein>
<dbReference type="Pfam" id="PF01152">
    <property type="entry name" value="Bac_globin"/>
    <property type="match status" value="1"/>
</dbReference>
<organism evidence="7 8">
    <name type="scientific">candidate division WWE3 bacterium</name>
    <dbReference type="NCBI Taxonomy" id="2053526"/>
    <lineage>
        <taxon>Bacteria</taxon>
        <taxon>Katanobacteria</taxon>
    </lineage>
</organism>
<comment type="cofactor">
    <cofactor evidence="1">
        <name>heme</name>
        <dbReference type="ChEBI" id="CHEBI:30413"/>
    </cofactor>
</comment>
<evidence type="ECO:0000256" key="5">
    <source>
        <dbReference type="ARBA" id="ARBA00023004"/>
    </source>
</evidence>
<dbReference type="PANTHER" id="PTHR47366">
    <property type="entry name" value="TWO-ON-TWO HEMOGLOBIN-3"/>
    <property type="match status" value="1"/>
</dbReference>
<evidence type="ECO:0000256" key="4">
    <source>
        <dbReference type="ARBA" id="ARBA00022723"/>
    </source>
</evidence>
<dbReference type="GO" id="GO:0046872">
    <property type="term" value="F:metal ion binding"/>
    <property type="evidence" value="ECO:0007669"/>
    <property type="project" value="UniProtKB-KW"/>
</dbReference>
<evidence type="ECO:0000256" key="1">
    <source>
        <dbReference type="ARBA" id="ARBA00001971"/>
    </source>
</evidence>
<keyword evidence="5" id="KW-0408">Iron</keyword>